<name>A0A9D2FSI1_9FIRM</name>
<evidence type="ECO:0000313" key="9">
    <source>
        <dbReference type="EMBL" id="HIZ65836.1"/>
    </source>
</evidence>
<feature type="transmembrane region" description="Helical" evidence="8">
    <location>
        <begin position="67"/>
        <end position="88"/>
    </location>
</feature>
<dbReference type="PANTHER" id="PTHR36838">
    <property type="entry name" value="AUXIN EFFLUX CARRIER FAMILY PROTEIN"/>
    <property type="match status" value="1"/>
</dbReference>
<accession>A0A9D2FSI1</accession>
<keyword evidence="6 8" id="KW-1133">Transmembrane helix</keyword>
<feature type="transmembrane region" description="Helical" evidence="8">
    <location>
        <begin position="187"/>
        <end position="209"/>
    </location>
</feature>
<keyword evidence="4" id="KW-1003">Cell membrane</keyword>
<gene>
    <name evidence="9" type="ORF">H9809_08065</name>
</gene>
<reference evidence="9" key="1">
    <citation type="journal article" date="2021" name="PeerJ">
        <title>Extensive microbial diversity within the chicken gut microbiome revealed by metagenomics and culture.</title>
        <authorList>
            <person name="Gilroy R."/>
            <person name="Ravi A."/>
            <person name="Getino M."/>
            <person name="Pursley I."/>
            <person name="Horton D.L."/>
            <person name="Alikhan N.F."/>
            <person name="Baker D."/>
            <person name="Gharbi K."/>
            <person name="Hall N."/>
            <person name="Watson M."/>
            <person name="Adriaenssens E.M."/>
            <person name="Foster-Nyarko E."/>
            <person name="Jarju S."/>
            <person name="Secka A."/>
            <person name="Antonio M."/>
            <person name="Oren A."/>
            <person name="Chaudhuri R.R."/>
            <person name="La Ragione R."/>
            <person name="Hildebrand F."/>
            <person name="Pallen M.J."/>
        </authorList>
    </citation>
    <scope>NUCLEOTIDE SEQUENCE</scope>
    <source>
        <strain evidence="9">1068</strain>
    </source>
</reference>
<evidence type="ECO:0000256" key="5">
    <source>
        <dbReference type="ARBA" id="ARBA00022692"/>
    </source>
</evidence>
<feature type="transmembrane region" description="Helical" evidence="8">
    <location>
        <begin position="157"/>
        <end position="175"/>
    </location>
</feature>
<comment type="subcellular location">
    <subcellularLocation>
        <location evidence="1">Cell membrane</location>
        <topology evidence="1">Multi-pass membrane protein</topology>
    </subcellularLocation>
</comment>
<dbReference type="GO" id="GO:0005886">
    <property type="term" value="C:plasma membrane"/>
    <property type="evidence" value="ECO:0007669"/>
    <property type="project" value="UniProtKB-SubCell"/>
</dbReference>
<sequence>MELSILLLEQMLSMLLMILMGYGAVKAGIVESRQSAVISALTLYIIVPCVVVNSLQIEFTLEKLEGLLLAAGFAIVMHFLFIGLALLMGKKGRLGAIEQASMIYSNGGNIIIPLVSALLGESQVFYCCAFIMVQTFFFWTHTVALIGGLKQVSLKKIVTNPNVIAIALGLVLFFTNTRLPGILGTTVASMGSVVGPVCMLMIGMIMASADLKAVFLSGRNWLVCLGRLVLFPSVMLLVLWISRVTVYLSYAKDVLLILFLAICAPVAATVTQMASIFHNKEEQAGAINVMSVILSILTMPLMVALYQALL</sequence>
<comment type="similarity">
    <text evidence="2">Belongs to the auxin efflux carrier (TC 2.A.69) family.</text>
</comment>
<proteinExistence type="inferred from homology"/>
<feature type="transmembrane region" description="Helical" evidence="8">
    <location>
        <begin position="254"/>
        <end position="277"/>
    </location>
</feature>
<evidence type="ECO:0000256" key="3">
    <source>
        <dbReference type="ARBA" id="ARBA00022448"/>
    </source>
</evidence>
<dbReference type="InterPro" id="IPR004776">
    <property type="entry name" value="Mem_transp_PIN-like"/>
</dbReference>
<feature type="transmembrane region" description="Helical" evidence="8">
    <location>
        <begin position="6"/>
        <end position="25"/>
    </location>
</feature>
<evidence type="ECO:0000256" key="6">
    <source>
        <dbReference type="ARBA" id="ARBA00022989"/>
    </source>
</evidence>
<organism evidence="9 10">
    <name type="scientific">Candidatus Blautia pullicola</name>
    <dbReference type="NCBI Taxonomy" id="2838498"/>
    <lineage>
        <taxon>Bacteria</taxon>
        <taxon>Bacillati</taxon>
        <taxon>Bacillota</taxon>
        <taxon>Clostridia</taxon>
        <taxon>Lachnospirales</taxon>
        <taxon>Lachnospiraceae</taxon>
        <taxon>Blautia</taxon>
    </lineage>
</organism>
<evidence type="ECO:0000256" key="7">
    <source>
        <dbReference type="ARBA" id="ARBA00023136"/>
    </source>
</evidence>
<comment type="caution">
    <text evidence="9">The sequence shown here is derived from an EMBL/GenBank/DDBJ whole genome shotgun (WGS) entry which is preliminary data.</text>
</comment>
<evidence type="ECO:0000256" key="1">
    <source>
        <dbReference type="ARBA" id="ARBA00004651"/>
    </source>
</evidence>
<evidence type="ECO:0000256" key="4">
    <source>
        <dbReference type="ARBA" id="ARBA00022475"/>
    </source>
</evidence>
<feature type="transmembrane region" description="Helical" evidence="8">
    <location>
        <begin position="37"/>
        <end position="55"/>
    </location>
</feature>
<evidence type="ECO:0000256" key="8">
    <source>
        <dbReference type="SAM" id="Phobius"/>
    </source>
</evidence>
<reference evidence="9" key="2">
    <citation type="submission" date="2021-04" db="EMBL/GenBank/DDBJ databases">
        <authorList>
            <person name="Gilroy R."/>
        </authorList>
    </citation>
    <scope>NUCLEOTIDE SEQUENCE</scope>
    <source>
        <strain evidence="9">1068</strain>
    </source>
</reference>
<dbReference type="Gene3D" id="1.20.1530.20">
    <property type="match status" value="1"/>
</dbReference>
<protein>
    <submittedName>
        <fullName evidence="9">AEC family transporter</fullName>
    </submittedName>
</protein>
<keyword evidence="7 8" id="KW-0472">Membrane</keyword>
<dbReference type="InterPro" id="IPR038770">
    <property type="entry name" value="Na+/solute_symporter_sf"/>
</dbReference>
<dbReference type="Pfam" id="PF03547">
    <property type="entry name" value="Mem_trans"/>
    <property type="match status" value="2"/>
</dbReference>
<dbReference type="GO" id="GO:0055085">
    <property type="term" value="P:transmembrane transport"/>
    <property type="evidence" value="ECO:0007669"/>
    <property type="project" value="InterPro"/>
</dbReference>
<evidence type="ECO:0000256" key="2">
    <source>
        <dbReference type="ARBA" id="ARBA00010145"/>
    </source>
</evidence>
<dbReference type="EMBL" id="DXBG01000185">
    <property type="protein sequence ID" value="HIZ65836.1"/>
    <property type="molecule type" value="Genomic_DNA"/>
</dbReference>
<feature type="transmembrane region" description="Helical" evidence="8">
    <location>
        <begin position="289"/>
        <end position="309"/>
    </location>
</feature>
<feature type="transmembrane region" description="Helical" evidence="8">
    <location>
        <begin position="123"/>
        <end position="145"/>
    </location>
</feature>
<keyword evidence="3" id="KW-0813">Transport</keyword>
<dbReference type="Proteomes" id="UP000824056">
    <property type="component" value="Unassembled WGS sequence"/>
</dbReference>
<dbReference type="PANTHER" id="PTHR36838:SF1">
    <property type="entry name" value="SLR1864 PROTEIN"/>
    <property type="match status" value="1"/>
</dbReference>
<evidence type="ECO:0000313" key="10">
    <source>
        <dbReference type="Proteomes" id="UP000824056"/>
    </source>
</evidence>
<feature type="transmembrane region" description="Helical" evidence="8">
    <location>
        <begin position="221"/>
        <end position="242"/>
    </location>
</feature>
<keyword evidence="5 8" id="KW-0812">Transmembrane</keyword>
<dbReference type="AlphaFoldDB" id="A0A9D2FSI1"/>